<accession>A0ABZ2BJ25</accession>
<keyword evidence="1" id="KW-0614">Plasmid</keyword>
<proteinExistence type="predicted"/>
<keyword evidence="2" id="KW-1185">Reference proteome</keyword>
<reference evidence="1" key="1">
    <citation type="submission" date="2023-08" db="EMBL/GenBank/DDBJ databases">
        <title>Complete genome sequence of Sinorhizobium chiapanecum ITTG S70 isolated from Acaciella angustissima nodules in Chiapas-Mexico.</title>
        <authorList>
            <person name="Rincon-Rosales R."/>
            <person name="Rogel M.A."/>
            <person name="Rincon-Medina C.I."/>
            <person name="Guerrero G."/>
            <person name="Manzano-Gomez L.A."/>
            <person name="Lopez-Lopez A."/>
            <person name="Rincon Molina F.A."/>
            <person name="Martinez-Romero E."/>
        </authorList>
    </citation>
    <scope>NUCLEOTIDE SEQUENCE</scope>
    <source>
        <strain evidence="1">ITTG S70</strain>
        <plasmid evidence="1">pSchITTGS70c</plasmid>
    </source>
</reference>
<protein>
    <submittedName>
        <fullName evidence="1">Uncharacterized protein</fullName>
    </submittedName>
</protein>
<organism evidence="1 2">
    <name type="scientific">Sinorhizobium chiapasense</name>
    <dbReference type="NCBI Taxonomy" id="501572"/>
    <lineage>
        <taxon>Bacteria</taxon>
        <taxon>Pseudomonadati</taxon>
        <taxon>Pseudomonadota</taxon>
        <taxon>Alphaproteobacteria</taxon>
        <taxon>Hyphomicrobiales</taxon>
        <taxon>Rhizobiaceae</taxon>
        <taxon>Sinorhizobium/Ensifer group</taxon>
        <taxon>Sinorhizobium</taxon>
    </lineage>
</organism>
<dbReference type="RefSeq" id="WP_331375556.1">
    <property type="nucleotide sequence ID" value="NZ_CP133151.1"/>
</dbReference>
<geneLocation type="plasmid" evidence="1 2">
    <name>pSchITTGS70c</name>
</geneLocation>
<evidence type="ECO:0000313" key="1">
    <source>
        <dbReference type="EMBL" id="WVT06510.1"/>
    </source>
</evidence>
<sequence>MISTQRVVREFGLRPGFDLIDVKKCGLPVFRLTVEAITLRRQNLPTIQEFILKSLMIEDAAAIEIAAMLGLAARHVEESLTRLLFEQLVSETTDPLTKIRYRLTDLGKERLESGQSRPQDETLVFDYDLLFQSPVKLTDAQVESAKEARQDGTLLLPAASLDPPSLQALSINTLGQVVRRIGGKEFQKQILGLRRILRHQMMFRPATGLLFRNRLSGEMELGVIVDDKLSERHEIEFSRTGGLKKAGFIKGSWSEDTSRIRAFLGASAWSKVADDQAEAVQWRMRELGRERTELVEMHERKRRSRDKLKAHHLQTVEDLDRQIAASRAQLDGLPLRSVSPSELATLLRDALEHTESELIFSIDAVEQEGMTRQVVGQLGKVAERAVVEIRTNDPIDPMPIGEKGTFEPGVELWSLANLNRRMTLAERGSELHGLSVVVRDRRLAIIAAGSIVKPVDRRPHFRVQTAYVTSDPDIVDLVRQKLGSGVPLVV</sequence>
<gene>
    <name evidence="1" type="ORF">RB548_24550</name>
</gene>
<evidence type="ECO:0000313" key="2">
    <source>
        <dbReference type="Proteomes" id="UP001432360"/>
    </source>
</evidence>
<dbReference type="SUPFAM" id="SSF46785">
    <property type="entry name" value="Winged helix' DNA-binding domain"/>
    <property type="match status" value="1"/>
</dbReference>
<dbReference type="InterPro" id="IPR036390">
    <property type="entry name" value="WH_DNA-bd_sf"/>
</dbReference>
<dbReference type="EMBL" id="CP133151">
    <property type="protein sequence ID" value="WVT06510.1"/>
    <property type="molecule type" value="Genomic_DNA"/>
</dbReference>
<name>A0ABZ2BJ25_9HYPH</name>
<dbReference type="Proteomes" id="UP001432360">
    <property type="component" value="Plasmid pSchITTGS70c"/>
</dbReference>